<organism evidence="1 2">
    <name type="scientific">Rhodoplanes serenus</name>
    <dbReference type="NCBI Taxonomy" id="200615"/>
    <lineage>
        <taxon>Bacteria</taxon>
        <taxon>Pseudomonadati</taxon>
        <taxon>Pseudomonadota</taxon>
        <taxon>Alphaproteobacteria</taxon>
        <taxon>Hyphomicrobiales</taxon>
        <taxon>Nitrobacteraceae</taxon>
        <taxon>Rhodoplanes</taxon>
    </lineage>
</organism>
<dbReference type="Pfam" id="PF04237">
    <property type="entry name" value="YjbR"/>
    <property type="match status" value="1"/>
</dbReference>
<dbReference type="EMBL" id="WNKV01000008">
    <property type="protein sequence ID" value="MTW16941.1"/>
    <property type="molecule type" value="Genomic_DNA"/>
</dbReference>
<dbReference type="RefSeq" id="WP_155479766.1">
    <property type="nucleotide sequence ID" value="NZ_WNKV01000008.1"/>
</dbReference>
<keyword evidence="1" id="KW-0238">DNA-binding</keyword>
<dbReference type="SUPFAM" id="SSF142906">
    <property type="entry name" value="YjbR-like"/>
    <property type="match status" value="1"/>
</dbReference>
<evidence type="ECO:0000313" key="2">
    <source>
        <dbReference type="Proteomes" id="UP000438991"/>
    </source>
</evidence>
<dbReference type="Gene3D" id="3.90.1150.30">
    <property type="match status" value="1"/>
</dbReference>
<evidence type="ECO:0000313" key="1">
    <source>
        <dbReference type="EMBL" id="MTW16941.1"/>
    </source>
</evidence>
<dbReference type="InterPro" id="IPR038056">
    <property type="entry name" value="YjbR-like_sf"/>
</dbReference>
<dbReference type="PANTHER" id="PTHR35145:SF1">
    <property type="entry name" value="CYTOPLASMIC PROTEIN"/>
    <property type="match status" value="1"/>
</dbReference>
<reference evidence="1 2" key="1">
    <citation type="submission" date="2019-11" db="EMBL/GenBank/DDBJ databases">
        <title>Whole-genome sequence of Rhodoplanes serenus DSM 18633, type strain.</title>
        <authorList>
            <person name="Kyndt J.A."/>
            <person name="Meyer T.E."/>
        </authorList>
    </citation>
    <scope>NUCLEOTIDE SEQUENCE [LARGE SCALE GENOMIC DNA]</scope>
    <source>
        <strain evidence="1 2">DSM 18633</strain>
    </source>
</reference>
<dbReference type="InterPro" id="IPR007351">
    <property type="entry name" value="YjbR"/>
</dbReference>
<accession>A0A9X4XMQ8</accession>
<sequence length="128" mass="13913">MTSDEFNDVCRTLPATTHVVQWGGADVWKVGGKVFAIGGWNSGDAGITFKVTGIAYELLKDRPGLRPAPYLASRGLTWIQHHGRPGLSDAELCDYIRHSYQMVAGSLSGKRRRELGLAETSPAAARRS</sequence>
<dbReference type="GO" id="GO:0003677">
    <property type="term" value="F:DNA binding"/>
    <property type="evidence" value="ECO:0007669"/>
    <property type="project" value="UniProtKB-KW"/>
</dbReference>
<dbReference type="InterPro" id="IPR058532">
    <property type="entry name" value="YjbR/MT2646/Rv2570-like"/>
</dbReference>
<gene>
    <name evidence="1" type="ORF">GJ689_12070</name>
</gene>
<name>A0A9X4XMQ8_9BRAD</name>
<comment type="caution">
    <text evidence="1">The sequence shown here is derived from an EMBL/GenBank/DDBJ whole genome shotgun (WGS) entry which is preliminary data.</text>
</comment>
<dbReference type="AlphaFoldDB" id="A0A9X4XMQ8"/>
<dbReference type="PANTHER" id="PTHR35145">
    <property type="entry name" value="CYTOPLASMIC PROTEIN-RELATED"/>
    <property type="match status" value="1"/>
</dbReference>
<dbReference type="Proteomes" id="UP000438991">
    <property type="component" value="Unassembled WGS sequence"/>
</dbReference>
<protein>
    <submittedName>
        <fullName evidence="1">MmcQ/YjbR family DNA-binding protein</fullName>
    </submittedName>
</protein>
<proteinExistence type="predicted"/>